<dbReference type="EMBL" id="JAUJYN010000005">
    <property type="protein sequence ID" value="KAK1271701.1"/>
    <property type="molecule type" value="Genomic_DNA"/>
</dbReference>
<sequence length="69" mass="8011">MGFDPKTFQRCAKLRSQEVVDLIVKHSWDLFVSIIVPCLKRLVLEAVAFGFFLWDMEGYDDSVSRVKET</sequence>
<keyword evidence="2" id="KW-1185">Reference proteome</keyword>
<dbReference type="Proteomes" id="UP001179952">
    <property type="component" value="Unassembled WGS sequence"/>
</dbReference>
<dbReference type="PANTHER" id="PTHR31808">
    <property type="entry name" value="EXPRESSED PROTEIN"/>
    <property type="match status" value="1"/>
</dbReference>
<reference evidence="1" key="2">
    <citation type="submission" date="2023-06" db="EMBL/GenBank/DDBJ databases">
        <authorList>
            <person name="Ma L."/>
            <person name="Liu K.-W."/>
            <person name="Li Z."/>
            <person name="Hsiao Y.-Y."/>
            <person name="Qi Y."/>
            <person name="Fu T."/>
            <person name="Tang G."/>
            <person name="Zhang D."/>
            <person name="Sun W.-H."/>
            <person name="Liu D.-K."/>
            <person name="Li Y."/>
            <person name="Chen G.-Z."/>
            <person name="Liu X.-D."/>
            <person name="Liao X.-Y."/>
            <person name="Jiang Y.-T."/>
            <person name="Yu X."/>
            <person name="Hao Y."/>
            <person name="Huang J."/>
            <person name="Zhao X.-W."/>
            <person name="Ke S."/>
            <person name="Chen Y.-Y."/>
            <person name="Wu W.-L."/>
            <person name="Hsu J.-L."/>
            <person name="Lin Y.-F."/>
            <person name="Huang M.-D."/>
            <person name="Li C.-Y."/>
            <person name="Huang L."/>
            <person name="Wang Z.-W."/>
            <person name="Zhao X."/>
            <person name="Zhong W.-Y."/>
            <person name="Peng D.-H."/>
            <person name="Ahmad S."/>
            <person name="Lan S."/>
            <person name="Zhang J.-S."/>
            <person name="Tsai W.-C."/>
            <person name="Van De Peer Y."/>
            <person name="Liu Z.-J."/>
        </authorList>
    </citation>
    <scope>NUCLEOTIDE SEQUENCE</scope>
    <source>
        <strain evidence="1">SCP</strain>
        <tissue evidence="1">Leaves</tissue>
    </source>
</reference>
<protein>
    <submittedName>
        <fullName evidence="1">Uncharacterized protein</fullName>
    </submittedName>
</protein>
<reference evidence="1" key="1">
    <citation type="journal article" date="2023" name="Nat. Commun.">
        <title>Diploid and tetraploid genomes of Acorus and the evolution of monocots.</title>
        <authorList>
            <person name="Ma L."/>
            <person name="Liu K.W."/>
            <person name="Li Z."/>
            <person name="Hsiao Y.Y."/>
            <person name="Qi Y."/>
            <person name="Fu T."/>
            <person name="Tang G.D."/>
            <person name="Zhang D."/>
            <person name="Sun W.H."/>
            <person name="Liu D.K."/>
            <person name="Li Y."/>
            <person name="Chen G.Z."/>
            <person name="Liu X.D."/>
            <person name="Liao X.Y."/>
            <person name="Jiang Y.T."/>
            <person name="Yu X."/>
            <person name="Hao Y."/>
            <person name="Huang J."/>
            <person name="Zhao X.W."/>
            <person name="Ke S."/>
            <person name="Chen Y.Y."/>
            <person name="Wu W.L."/>
            <person name="Hsu J.L."/>
            <person name="Lin Y.F."/>
            <person name="Huang M.D."/>
            <person name="Li C.Y."/>
            <person name="Huang L."/>
            <person name="Wang Z.W."/>
            <person name="Zhao X."/>
            <person name="Zhong W.Y."/>
            <person name="Peng D.H."/>
            <person name="Ahmad S."/>
            <person name="Lan S."/>
            <person name="Zhang J.S."/>
            <person name="Tsai W.C."/>
            <person name="Van de Peer Y."/>
            <person name="Liu Z.J."/>
        </authorList>
    </citation>
    <scope>NUCLEOTIDE SEQUENCE</scope>
    <source>
        <strain evidence="1">SCP</strain>
    </source>
</reference>
<accession>A0AAV9B650</accession>
<evidence type="ECO:0000313" key="2">
    <source>
        <dbReference type="Proteomes" id="UP001179952"/>
    </source>
</evidence>
<dbReference type="PANTHER" id="PTHR31808:SF9">
    <property type="entry name" value="F21O3.2 PROTEIN"/>
    <property type="match status" value="1"/>
</dbReference>
<gene>
    <name evidence="1" type="ORF">QJS04_geneDACA004480</name>
</gene>
<dbReference type="AlphaFoldDB" id="A0AAV9B650"/>
<evidence type="ECO:0000313" key="1">
    <source>
        <dbReference type="EMBL" id="KAK1271701.1"/>
    </source>
</evidence>
<name>A0AAV9B650_ACOGR</name>
<comment type="caution">
    <text evidence="1">The sequence shown here is derived from an EMBL/GenBank/DDBJ whole genome shotgun (WGS) entry which is preliminary data.</text>
</comment>
<dbReference type="InterPro" id="IPR038925">
    <property type="entry name" value="At3g17800-like"/>
</dbReference>
<organism evidence="1 2">
    <name type="scientific">Acorus gramineus</name>
    <name type="common">Dwarf sweet flag</name>
    <dbReference type="NCBI Taxonomy" id="55184"/>
    <lineage>
        <taxon>Eukaryota</taxon>
        <taxon>Viridiplantae</taxon>
        <taxon>Streptophyta</taxon>
        <taxon>Embryophyta</taxon>
        <taxon>Tracheophyta</taxon>
        <taxon>Spermatophyta</taxon>
        <taxon>Magnoliopsida</taxon>
        <taxon>Liliopsida</taxon>
        <taxon>Acoraceae</taxon>
        <taxon>Acorus</taxon>
    </lineage>
</organism>
<proteinExistence type="predicted"/>